<accession>A0AAJ2NP03</accession>
<keyword evidence="1" id="KW-0812">Transmembrane</keyword>
<dbReference type="EMBL" id="JAWJAY010000002">
    <property type="protein sequence ID" value="MDV2885923.1"/>
    <property type="molecule type" value="Genomic_DNA"/>
</dbReference>
<keyword evidence="1" id="KW-0472">Membrane</keyword>
<organism evidence="2 3">
    <name type="scientific">Alkalihalophilus pseudofirmus</name>
    <name type="common">Bacillus pseudofirmus</name>
    <dbReference type="NCBI Taxonomy" id="79885"/>
    <lineage>
        <taxon>Bacteria</taxon>
        <taxon>Bacillati</taxon>
        <taxon>Bacillota</taxon>
        <taxon>Bacilli</taxon>
        <taxon>Bacillales</taxon>
        <taxon>Bacillaceae</taxon>
        <taxon>Alkalihalophilus</taxon>
    </lineage>
</organism>
<sequence>MKQRLIISLLVASALLIYSFGYLPFQESGMAGIFAWSWLAFSFLVIGGNIYGLLSQFSRPVQLKKSQAVSRGKQVKVRG</sequence>
<keyword evidence="1" id="KW-1133">Transmembrane helix</keyword>
<dbReference type="RefSeq" id="WP_323466872.1">
    <property type="nucleotide sequence ID" value="NZ_CP144224.1"/>
</dbReference>
<evidence type="ECO:0000313" key="3">
    <source>
        <dbReference type="Proteomes" id="UP001285636"/>
    </source>
</evidence>
<dbReference type="AlphaFoldDB" id="A0AAJ2NP03"/>
<dbReference type="Proteomes" id="UP001285636">
    <property type="component" value="Unassembled WGS sequence"/>
</dbReference>
<evidence type="ECO:0000256" key="1">
    <source>
        <dbReference type="SAM" id="Phobius"/>
    </source>
</evidence>
<gene>
    <name evidence="2" type="ORF">RYX45_12105</name>
</gene>
<protein>
    <submittedName>
        <fullName evidence="2">Uncharacterized protein</fullName>
    </submittedName>
</protein>
<proteinExistence type="predicted"/>
<comment type="caution">
    <text evidence="2">The sequence shown here is derived from an EMBL/GenBank/DDBJ whole genome shotgun (WGS) entry which is preliminary data.</text>
</comment>
<reference evidence="2" key="1">
    <citation type="submission" date="2023-10" db="EMBL/GenBank/DDBJ databases">
        <title>Screening of Alkalihalophilus pseudofirmusBZ-TG-HK211 and Its Alleviation of Salt Stress on Rapeseed Growth.</title>
        <authorList>
            <person name="Zhao B."/>
            <person name="Guo T."/>
        </authorList>
    </citation>
    <scope>NUCLEOTIDE SEQUENCE</scope>
    <source>
        <strain evidence="2">BZ-TG-HK211</strain>
    </source>
</reference>
<feature type="transmembrane region" description="Helical" evidence="1">
    <location>
        <begin position="31"/>
        <end position="54"/>
    </location>
</feature>
<evidence type="ECO:0000313" key="2">
    <source>
        <dbReference type="EMBL" id="MDV2885923.1"/>
    </source>
</evidence>
<name>A0AAJ2NP03_ALKPS</name>